<dbReference type="RefSeq" id="XP_041559444.1">
    <property type="nucleotide sequence ID" value="XM_041693522.1"/>
</dbReference>
<sequence length="246" mass="26940">MFTSKVGDQPMEPPERNASFALSCLLIGFAFGFPLAVETRSELGRKTAESGSDSGANNALDELVGVFNLIRKMISYSTPAMDGVHMSELGGLLFVGQGLGHELGPEQQGQTQAEAQTQAQPSHHAINNLNTLLNKLYPPHHKTHQIISSTLSYLSKLLTGLDANAELVSLSFMWVCDVPAEFIDLVQVYDPLALVVLAHYCVVLHRLRERWWIATWGERVLDDIKGILGVAWSGEVEWAVGMVNQG</sequence>
<dbReference type="GeneID" id="64977255"/>
<dbReference type="GO" id="GO:0001228">
    <property type="term" value="F:DNA-binding transcription activator activity, RNA polymerase II-specific"/>
    <property type="evidence" value="ECO:0007669"/>
    <property type="project" value="TreeGrafter"/>
</dbReference>
<dbReference type="KEGG" id="apuu:APUU_60298A"/>
<protein>
    <submittedName>
        <fullName evidence="2">Uncharacterized protein</fullName>
    </submittedName>
</protein>
<dbReference type="OrthoDB" id="4937900at2759"/>
<keyword evidence="3" id="KW-1185">Reference proteome</keyword>
<evidence type="ECO:0000256" key="1">
    <source>
        <dbReference type="SAM" id="Phobius"/>
    </source>
</evidence>
<dbReference type="Proteomes" id="UP000654913">
    <property type="component" value="Chromosome 6"/>
</dbReference>
<keyword evidence="1" id="KW-1133">Transmembrane helix</keyword>
<reference evidence="2" key="2">
    <citation type="submission" date="2021-02" db="EMBL/GenBank/DDBJ databases">
        <title>Aspergillus puulaauensis MK2 genome sequence.</title>
        <authorList>
            <person name="Futagami T."/>
            <person name="Mori K."/>
            <person name="Kadooka C."/>
            <person name="Tanaka T."/>
        </authorList>
    </citation>
    <scope>NUCLEOTIDE SEQUENCE</scope>
    <source>
        <strain evidence="2">MK2</strain>
    </source>
</reference>
<dbReference type="AlphaFoldDB" id="A0A7R8AS21"/>
<dbReference type="PANTHER" id="PTHR47784">
    <property type="entry name" value="STEROL UPTAKE CONTROL PROTEIN 2"/>
    <property type="match status" value="1"/>
</dbReference>
<feature type="transmembrane region" description="Helical" evidence="1">
    <location>
        <begin position="20"/>
        <end position="37"/>
    </location>
</feature>
<keyword evidence="1" id="KW-0812">Transmembrane</keyword>
<dbReference type="InterPro" id="IPR053157">
    <property type="entry name" value="Sterol_Uptake_Regulator"/>
</dbReference>
<accession>A0A7R8AS21</accession>
<organism evidence="2 3">
    <name type="scientific">Aspergillus puulaauensis</name>
    <dbReference type="NCBI Taxonomy" id="1220207"/>
    <lineage>
        <taxon>Eukaryota</taxon>
        <taxon>Fungi</taxon>
        <taxon>Dikarya</taxon>
        <taxon>Ascomycota</taxon>
        <taxon>Pezizomycotina</taxon>
        <taxon>Eurotiomycetes</taxon>
        <taxon>Eurotiomycetidae</taxon>
        <taxon>Eurotiales</taxon>
        <taxon>Aspergillaceae</taxon>
        <taxon>Aspergillus</taxon>
    </lineage>
</organism>
<name>A0A7R8AS21_9EURO</name>
<keyword evidence="1" id="KW-0472">Membrane</keyword>
<gene>
    <name evidence="2" type="ORF">APUU_60298A</name>
</gene>
<evidence type="ECO:0000313" key="3">
    <source>
        <dbReference type="Proteomes" id="UP000654913"/>
    </source>
</evidence>
<evidence type="ECO:0000313" key="2">
    <source>
        <dbReference type="EMBL" id="BCS27250.1"/>
    </source>
</evidence>
<proteinExistence type="predicted"/>
<reference evidence="2" key="1">
    <citation type="submission" date="2021-01" db="EMBL/GenBank/DDBJ databases">
        <authorList>
            <consortium name="Aspergillus puulaauensis MK2 genome sequencing consortium"/>
            <person name="Kazuki M."/>
            <person name="Futagami T."/>
        </authorList>
    </citation>
    <scope>NUCLEOTIDE SEQUENCE</scope>
    <source>
        <strain evidence="2">MK2</strain>
    </source>
</reference>
<dbReference type="EMBL" id="AP024448">
    <property type="protein sequence ID" value="BCS27250.1"/>
    <property type="molecule type" value="Genomic_DNA"/>
</dbReference>
<dbReference type="PANTHER" id="PTHR47784:SF7">
    <property type="entry name" value="ZN(II)2CYS6 TRANSCRIPTION FACTOR (EUROFUNG)"/>
    <property type="match status" value="1"/>
</dbReference>